<dbReference type="InterPro" id="IPR037152">
    <property type="entry name" value="L-asparaginase_N_sf"/>
</dbReference>
<dbReference type="InterPro" id="IPR027474">
    <property type="entry name" value="L-asparaginase_N"/>
</dbReference>
<evidence type="ECO:0000313" key="4">
    <source>
        <dbReference type="EMBL" id="QEW29788.1"/>
    </source>
</evidence>
<dbReference type="Proteomes" id="UP000051401">
    <property type="component" value="Unassembled WGS sequence"/>
</dbReference>
<dbReference type="EC" id="3.5.1.1" evidence="4"/>
<dbReference type="EMBL" id="CP031599">
    <property type="protein sequence ID" value="QEW29788.1"/>
    <property type="molecule type" value="Genomic_DNA"/>
</dbReference>
<dbReference type="KEGG" id="rid:RIdsm_05634"/>
<evidence type="ECO:0000313" key="6">
    <source>
        <dbReference type="Proteomes" id="UP000325785"/>
    </source>
</evidence>
<dbReference type="PANTHER" id="PTHR11707:SF28">
    <property type="entry name" value="60 KDA LYSOPHOSPHOLIPASE"/>
    <property type="match status" value="1"/>
</dbReference>
<keyword evidence="4" id="KW-0614">Plasmid</keyword>
<dbReference type="InterPro" id="IPR036152">
    <property type="entry name" value="Asp/glu_Ase-like_sf"/>
</dbReference>
<evidence type="ECO:0000259" key="2">
    <source>
        <dbReference type="Pfam" id="PF00710"/>
    </source>
</evidence>
<dbReference type="STRING" id="540747.SAMN04488031_11924"/>
<protein>
    <submittedName>
        <fullName evidence="3 4">Asparaginase</fullName>
        <ecNumber evidence="4">3.5.1.1</ecNumber>
    </submittedName>
</protein>
<dbReference type="GO" id="GO:0004067">
    <property type="term" value="F:asparaginase activity"/>
    <property type="evidence" value="ECO:0007669"/>
    <property type="project" value="UniProtKB-UniRule"/>
</dbReference>
<dbReference type="Pfam" id="PF00710">
    <property type="entry name" value="Asparaginase"/>
    <property type="match status" value="1"/>
</dbReference>
<dbReference type="PANTHER" id="PTHR11707">
    <property type="entry name" value="L-ASPARAGINASE"/>
    <property type="match status" value="1"/>
</dbReference>
<evidence type="ECO:0000256" key="1">
    <source>
        <dbReference type="PIRSR" id="PIRSR001220-1"/>
    </source>
</evidence>
<evidence type="ECO:0000313" key="5">
    <source>
        <dbReference type="Proteomes" id="UP000051401"/>
    </source>
</evidence>
<name>A0A0T5P1Q8_9RHOB</name>
<feature type="active site" description="O-isoaspartyl threonine intermediate" evidence="1">
    <location>
        <position position="14"/>
    </location>
</feature>
<dbReference type="PIRSF" id="PIRSF001220">
    <property type="entry name" value="L-ASNase_gatD"/>
    <property type="match status" value="1"/>
</dbReference>
<sequence length="165" mass="17668">MLLNDVRIIVTGGTIDKVHDAKSEGLAFAQDGSTHIPEVLRIGRCHFPVVELLMLKDSLLFEDADREAIAEAIDRAAEDGIVVTHGTGTMGETARFLEGRTPGKTVVLTGAMRPFSLFASDGEFNLGGAVIAAQTLDPGVWGVMNGRVFPAAMLEKNTEQGRFDV</sequence>
<dbReference type="SUPFAM" id="SSF53774">
    <property type="entry name" value="Glutaminase/Asparaginase"/>
    <property type="match status" value="1"/>
</dbReference>
<organism evidence="3 5">
    <name type="scientific">Roseovarius indicus</name>
    <dbReference type="NCBI Taxonomy" id="540747"/>
    <lineage>
        <taxon>Bacteria</taxon>
        <taxon>Pseudomonadati</taxon>
        <taxon>Pseudomonadota</taxon>
        <taxon>Alphaproteobacteria</taxon>
        <taxon>Rhodobacterales</taxon>
        <taxon>Roseobacteraceae</taxon>
        <taxon>Roseovarius</taxon>
    </lineage>
</organism>
<reference evidence="4 6" key="2">
    <citation type="submission" date="2018-08" db="EMBL/GenBank/DDBJ databases">
        <title>Genetic Globetrotter - A new plasmid hitch-hiking vast phylogenetic and geographic distances.</title>
        <authorList>
            <person name="Vollmers J."/>
            <person name="Petersen J."/>
        </authorList>
    </citation>
    <scope>NUCLEOTIDE SEQUENCE [LARGE SCALE GENOMIC DNA]</scope>
    <source>
        <strain evidence="4 6">DSM 26383</strain>
        <plasmid evidence="6">pridsm_01</plasmid>
        <plasmid evidence="4">pRIdsm_01</plasmid>
    </source>
</reference>
<keyword evidence="5" id="KW-1185">Reference proteome</keyword>
<keyword evidence="4" id="KW-0378">Hydrolase</keyword>
<dbReference type="PROSITE" id="PS51732">
    <property type="entry name" value="ASN_GLN_ASE_3"/>
    <property type="match status" value="1"/>
</dbReference>
<dbReference type="PRINTS" id="PR00139">
    <property type="entry name" value="ASNGLNASE"/>
</dbReference>
<accession>A0A0T5P1Q8</accession>
<geneLocation type="plasmid" evidence="6">
    <name>pridsm_01</name>
</geneLocation>
<dbReference type="PATRIC" id="fig|540747.5.peg.3512"/>
<feature type="domain" description="L-asparaginase N-terminal" evidence="2">
    <location>
        <begin position="6"/>
        <end position="159"/>
    </location>
</feature>
<dbReference type="Proteomes" id="UP000325785">
    <property type="component" value="Plasmid pRIdsm_01"/>
</dbReference>
<dbReference type="RefSeq" id="WP_057821011.1">
    <property type="nucleotide sequence ID" value="NZ_CP031599.1"/>
</dbReference>
<gene>
    <name evidence="4" type="primary">ansB</name>
    <name evidence="4" type="ORF">RIdsm_05634</name>
    <name evidence="3" type="ORF">XM52_25770</name>
</gene>
<proteinExistence type="predicted"/>
<dbReference type="Gene3D" id="3.40.50.1170">
    <property type="entry name" value="L-asparaginase, N-terminal domain"/>
    <property type="match status" value="1"/>
</dbReference>
<dbReference type="PIRSF" id="PIRSF500176">
    <property type="entry name" value="L_ASNase"/>
    <property type="match status" value="1"/>
</dbReference>
<dbReference type="EMBL" id="LAXI01000028">
    <property type="protein sequence ID" value="KRS15084.1"/>
    <property type="molecule type" value="Genomic_DNA"/>
</dbReference>
<dbReference type="InterPro" id="IPR006034">
    <property type="entry name" value="Asparaginase/glutaminase-like"/>
</dbReference>
<dbReference type="AlphaFoldDB" id="A0A0T5P1Q8"/>
<dbReference type="OrthoDB" id="9788068at2"/>
<reference evidence="3 5" key="1">
    <citation type="submission" date="2015-04" db="EMBL/GenBank/DDBJ databases">
        <title>The draft genome sequence of Roseovarius indicus B108T.</title>
        <authorList>
            <person name="Li G."/>
            <person name="Lai Q."/>
            <person name="Shao Z."/>
            <person name="Yan P."/>
        </authorList>
    </citation>
    <scope>NUCLEOTIDE SEQUENCE [LARGE SCALE GENOMIC DNA]</scope>
    <source>
        <strain evidence="3 5">B108</strain>
    </source>
</reference>
<evidence type="ECO:0000313" key="3">
    <source>
        <dbReference type="EMBL" id="KRS15084.1"/>
    </source>
</evidence>
<geneLocation type="plasmid" evidence="4">
    <name>pRIdsm_01</name>
</geneLocation>